<gene>
    <name evidence="1" type="ORF">CIB87_28055</name>
</gene>
<evidence type="ECO:0000313" key="1">
    <source>
        <dbReference type="EMBL" id="AXI32645.1"/>
    </source>
</evidence>
<dbReference type="AlphaFoldDB" id="A0AA86I666"/>
<organism evidence="1 2">
    <name type="scientific">Priestia megaterium</name>
    <name type="common">Bacillus megaterium</name>
    <dbReference type="NCBI Taxonomy" id="1404"/>
    <lineage>
        <taxon>Bacteria</taxon>
        <taxon>Bacillati</taxon>
        <taxon>Bacillota</taxon>
        <taxon>Bacilli</taxon>
        <taxon>Bacillales</taxon>
        <taxon>Bacillaceae</taxon>
        <taxon>Priestia</taxon>
    </lineage>
</organism>
<accession>A0AA86I666</accession>
<reference evidence="1 2" key="1">
    <citation type="submission" date="2017-07" db="EMBL/GenBank/DDBJ databases">
        <title>Isolation and development of strain Bacillus megaterium SR7 for enhanced growth and metabolite production under supercritical carbon dioxide.</title>
        <authorList>
            <person name="Freedman A.J.E."/>
            <person name="Peet K.C."/>
            <person name="Boock J.T."/>
            <person name="Penn K."/>
            <person name="Prather K.L.J."/>
            <person name="Thompson J.R."/>
        </authorList>
    </citation>
    <scope>NUCLEOTIDE SEQUENCE [LARGE SCALE GENOMIC DNA]</scope>
    <source>
        <strain evidence="1 2">SR7</strain>
    </source>
</reference>
<proteinExistence type="predicted"/>
<sequence length="59" mass="6638">MTIGLTEQTIISMLDDTELKPETIKVIAQVIVANNKMVEKKITDVVMSEISKKMNLRGF</sequence>
<dbReference type="RefSeq" id="WP_114897325.1">
    <property type="nucleotide sequence ID" value="NZ_CP022674.1"/>
</dbReference>
<evidence type="ECO:0000313" key="2">
    <source>
        <dbReference type="Proteomes" id="UP000253834"/>
    </source>
</evidence>
<dbReference type="EMBL" id="CP022674">
    <property type="protein sequence ID" value="AXI32645.1"/>
    <property type="molecule type" value="Genomic_DNA"/>
</dbReference>
<dbReference type="Proteomes" id="UP000253834">
    <property type="component" value="Chromosome"/>
</dbReference>
<name>A0AA86I666_PRIMG</name>
<protein>
    <submittedName>
        <fullName evidence="1">Uncharacterized protein</fullName>
    </submittedName>
</protein>